<accession>A0A2N7QFE2</accession>
<protein>
    <submittedName>
        <fullName evidence="1">Uncharacterized protein</fullName>
    </submittedName>
</protein>
<sequence length="293" mass="33982">MVKKIISHKKPHHADDFFAISILKIHYDVPIELKVPQEISQEEINDPHILLIDVGGEYNPELLNFDHHQDINLPCSLVLVLNWLPIEDKKIILNSTFLKGIDVIDRKGPKGLLEVGISLEWNEELDTIRKIILSSEPHPEIGKTFLEVCKMNLSYQDSWKTLFQILDEKKLLEQGKEKIEKEEKLYQEKKAKVIFFDTKKGKVAFSYETLAPHHQKFFKETEVILLIEKNSMKENHTSIIKNTQLPETKDIDLLKVFSIYPKVFIHQNGFIAVIDVEINKVSVDKILEVLLSE</sequence>
<dbReference type="AlphaFoldDB" id="A0A2N7QFE2"/>
<gene>
    <name evidence="1" type="ORF">C0169_02740</name>
</gene>
<proteinExistence type="predicted"/>
<reference evidence="1 2" key="1">
    <citation type="submission" date="2018-01" db="EMBL/GenBank/DDBJ databases">
        <title>Metagenomic assembled genomes from two thermal pools in the Uzon Caldera, Kamchatka, Russia.</title>
        <authorList>
            <person name="Wilkins L."/>
            <person name="Ettinger C."/>
        </authorList>
    </citation>
    <scope>NUCLEOTIDE SEQUENCE [LARGE SCALE GENOMIC DNA]</scope>
    <source>
        <strain evidence="1">ARK-04</strain>
    </source>
</reference>
<dbReference type="Pfam" id="PF03690">
    <property type="entry name" value="MYG1_exonuc"/>
    <property type="match status" value="1"/>
</dbReference>
<name>A0A2N7QFE2_9BACT</name>
<comment type="caution">
    <text evidence="1">The sequence shown here is derived from an EMBL/GenBank/DDBJ whole genome shotgun (WGS) entry which is preliminary data.</text>
</comment>
<dbReference type="EMBL" id="PNJD01000167">
    <property type="protein sequence ID" value="PMP97548.1"/>
    <property type="molecule type" value="Genomic_DNA"/>
</dbReference>
<dbReference type="Proteomes" id="UP000235619">
    <property type="component" value="Unassembled WGS sequence"/>
</dbReference>
<organism evidence="1 2">
    <name type="scientific">Thermodesulfobacterium geofontis</name>
    <dbReference type="NCBI Taxonomy" id="1295609"/>
    <lineage>
        <taxon>Bacteria</taxon>
        <taxon>Pseudomonadati</taxon>
        <taxon>Thermodesulfobacteriota</taxon>
        <taxon>Thermodesulfobacteria</taxon>
        <taxon>Thermodesulfobacteriales</taxon>
        <taxon>Thermodesulfobacteriaceae</taxon>
        <taxon>Thermodesulfobacterium</taxon>
    </lineage>
</organism>
<evidence type="ECO:0000313" key="2">
    <source>
        <dbReference type="Proteomes" id="UP000235619"/>
    </source>
</evidence>
<evidence type="ECO:0000313" key="1">
    <source>
        <dbReference type="EMBL" id="PMP97548.1"/>
    </source>
</evidence>
<dbReference type="InterPro" id="IPR003226">
    <property type="entry name" value="MYG1_exonuclease"/>
</dbReference>